<feature type="domain" description="O-antigen ligase-related" evidence="6">
    <location>
        <begin position="188"/>
        <end position="333"/>
    </location>
</feature>
<evidence type="ECO:0000259" key="6">
    <source>
        <dbReference type="Pfam" id="PF04932"/>
    </source>
</evidence>
<feature type="transmembrane region" description="Helical" evidence="5">
    <location>
        <begin position="83"/>
        <end position="103"/>
    </location>
</feature>
<feature type="transmembrane region" description="Helical" evidence="5">
    <location>
        <begin position="203"/>
        <end position="221"/>
    </location>
</feature>
<keyword evidence="3 5" id="KW-1133">Transmembrane helix</keyword>
<organism evidence="7 8">
    <name type="scientific">Bacteroides intestinalis</name>
    <dbReference type="NCBI Taxonomy" id="329854"/>
    <lineage>
        <taxon>Bacteria</taxon>
        <taxon>Pseudomonadati</taxon>
        <taxon>Bacteroidota</taxon>
        <taxon>Bacteroidia</taxon>
        <taxon>Bacteroidales</taxon>
        <taxon>Bacteroidaceae</taxon>
        <taxon>Bacteroides</taxon>
    </lineage>
</organism>
<comment type="caution">
    <text evidence="7">The sequence shown here is derived from an EMBL/GenBank/DDBJ whole genome shotgun (WGS) entry which is preliminary data.</text>
</comment>
<keyword evidence="2 5" id="KW-0812">Transmembrane</keyword>
<dbReference type="Pfam" id="PF04932">
    <property type="entry name" value="Wzy_C"/>
    <property type="match status" value="1"/>
</dbReference>
<evidence type="ECO:0000313" key="7">
    <source>
        <dbReference type="EMBL" id="RHL93315.1"/>
    </source>
</evidence>
<protein>
    <submittedName>
        <fullName evidence="7">O-antigen ligase domain-containing protein</fullName>
    </submittedName>
</protein>
<feature type="transmembrane region" description="Helical" evidence="5">
    <location>
        <begin position="372"/>
        <end position="388"/>
    </location>
</feature>
<evidence type="ECO:0000313" key="8">
    <source>
        <dbReference type="Proteomes" id="UP000285013"/>
    </source>
</evidence>
<feature type="transmembrane region" description="Helical" evidence="5">
    <location>
        <begin position="35"/>
        <end position="54"/>
    </location>
</feature>
<dbReference type="EMBL" id="QRPE01000009">
    <property type="protein sequence ID" value="RHL93315.1"/>
    <property type="molecule type" value="Genomic_DNA"/>
</dbReference>
<reference evidence="7 8" key="1">
    <citation type="submission" date="2018-08" db="EMBL/GenBank/DDBJ databases">
        <title>A genome reference for cultivated species of the human gut microbiota.</title>
        <authorList>
            <person name="Zou Y."/>
            <person name="Xue W."/>
            <person name="Luo G."/>
        </authorList>
    </citation>
    <scope>NUCLEOTIDE SEQUENCE [LARGE SCALE GENOMIC DNA]</scope>
    <source>
        <strain evidence="7 8">AF36-16BH</strain>
    </source>
</reference>
<feature type="transmembrane region" description="Helical" evidence="5">
    <location>
        <begin position="7"/>
        <end position="29"/>
    </location>
</feature>
<dbReference type="AlphaFoldDB" id="A0A415N9P7"/>
<dbReference type="PANTHER" id="PTHR37422">
    <property type="entry name" value="TEICHURONIC ACID BIOSYNTHESIS PROTEIN TUAE"/>
    <property type="match status" value="1"/>
</dbReference>
<comment type="subcellular location">
    <subcellularLocation>
        <location evidence="1">Membrane</location>
        <topology evidence="1">Multi-pass membrane protein</topology>
    </subcellularLocation>
</comment>
<accession>A0A415N9P7</accession>
<proteinExistence type="predicted"/>
<feature type="transmembrane region" description="Helical" evidence="5">
    <location>
        <begin position="110"/>
        <end position="131"/>
    </location>
</feature>
<evidence type="ECO:0000256" key="5">
    <source>
        <dbReference type="SAM" id="Phobius"/>
    </source>
</evidence>
<feature type="transmembrane region" description="Helical" evidence="5">
    <location>
        <begin position="324"/>
        <end position="341"/>
    </location>
</feature>
<feature type="transmembrane region" description="Helical" evidence="5">
    <location>
        <begin position="151"/>
        <end position="173"/>
    </location>
</feature>
<dbReference type="GO" id="GO:0016874">
    <property type="term" value="F:ligase activity"/>
    <property type="evidence" value="ECO:0007669"/>
    <property type="project" value="UniProtKB-KW"/>
</dbReference>
<dbReference type="PANTHER" id="PTHR37422:SF13">
    <property type="entry name" value="LIPOPOLYSACCHARIDE BIOSYNTHESIS PROTEIN PA4999-RELATED"/>
    <property type="match status" value="1"/>
</dbReference>
<sequence length="580" mass="66565">MKKVMNYSISLLLGMIITFSVSGFFFEVFNHPQTSSIFSIAIVSIIISIISLSIFQGKAKLYKPTILCFLFLVFYLIDFRDLVNLWNIGSYSLLILFIILCHIERIYYLVAFKSVLGAAVLLACWGYLQYLGCLSSYSEYFTLTGPYHNPAILAIILSSLLGAILNTFILFYIKLKKYRKMLVIIIAIALFCIPLLILTYARAAYISLIVSILYCLYLRFVTKKLRLKQLIYCGSIALCIGVSAGALYYLKPKSADGRLLIWKVSWQMIQDKPLTGFGKGGFAANYLYYQAKYMGRPSTSTEEKILAGNTHLAFNEPLRITVEYGLIGLFVYLTFIIWLLIPSKSRNSVTITCKSLLAGIAIWGFFAYPDQVFPLLTLWVIGIAFIINKKRDKKYYELPYNKYSKIAKIAVYSLTIICLSSQLWNKWEAYHKLYICLKSNNTELPNTLINVKKEMKSDINFVYLYSQILRANHSNIKFLYSIHFLETNFPTPGLFLIKGDYLKEKGKWEEAEKAYKLAAAMMPSLQTPRGKLAFLYNETGRRKEACRIAHKILTEDVKVYGFNTFKLHRDLKSIFEDKIK</sequence>
<dbReference type="Gene3D" id="1.25.40.10">
    <property type="entry name" value="Tetratricopeptide repeat domain"/>
    <property type="match status" value="1"/>
</dbReference>
<dbReference type="SUPFAM" id="SSF48452">
    <property type="entry name" value="TPR-like"/>
    <property type="match status" value="1"/>
</dbReference>
<feature type="transmembrane region" description="Helical" evidence="5">
    <location>
        <begin position="348"/>
        <end position="366"/>
    </location>
</feature>
<dbReference type="InterPro" id="IPR051533">
    <property type="entry name" value="WaaL-like"/>
</dbReference>
<name>A0A415N9P7_9BACE</name>
<dbReference type="InterPro" id="IPR011990">
    <property type="entry name" value="TPR-like_helical_dom_sf"/>
</dbReference>
<evidence type="ECO:0000256" key="1">
    <source>
        <dbReference type="ARBA" id="ARBA00004141"/>
    </source>
</evidence>
<keyword evidence="4 5" id="KW-0472">Membrane</keyword>
<dbReference type="Proteomes" id="UP000285013">
    <property type="component" value="Unassembled WGS sequence"/>
</dbReference>
<feature type="transmembrane region" description="Helical" evidence="5">
    <location>
        <begin position="180"/>
        <end position="197"/>
    </location>
</feature>
<keyword evidence="7" id="KW-0436">Ligase</keyword>
<dbReference type="GO" id="GO:0016020">
    <property type="term" value="C:membrane"/>
    <property type="evidence" value="ECO:0007669"/>
    <property type="project" value="UniProtKB-SubCell"/>
</dbReference>
<gene>
    <name evidence="7" type="ORF">DWZ95_09630</name>
</gene>
<feature type="transmembrane region" description="Helical" evidence="5">
    <location>
        <begin position="230"/>
        <end position="250"/>
    </location>
</feature>
<evidence type="ECO:0000256" key="4">
    <source>
        <dbReference type="ARBA" id="ARBA00023136"/>
    </source>
</evidence>
<dbReference type="InterPro" id="IPR007016">
    <property type="entry name" value="O-antigen_ligase-rel_domated"/>
</dbReference>
<evidence type="ECO:0000256" key="2">
    <source>
        <dbReference type="ARBA" id="ARBA00022692"/>
    </source>
</evidence>
<feature type="transmembrane region" description="Helical" evidence="5">
    <location>
        <begin position="61"/>
        <end position="77"/>
    </location>
</feature>
<evidence type="ECO:0000256" key="3">
    <source>
        <dbReference type="ARBA" id="ARBA00022989"/>
    </source>
</evidence>